<organism evidence="1">
    <name type="scientific">Arundo donax</name>
    <name type="common">Giant reed</name>
    <name type="synonym">Donax arundinaceus</name>
    <dbReference type="NCBI Taxonomy" id="35708"/>
    <lineage>
        <taxon>Eukaryota</taxon>
        <taxon>Viridiplantae</taxon>
        <taxon>Streptophyta</taxon>
        <taxon>Embryophyta</taxon>
        <taxon>Tracheophyta</taxon>
        <taxon>Spermatophyta</taxon>
        <taxon>Magnoliopsida</taxon>
        <taxon>Liliopsida</taxon>
        <taxon>Poales</taxon>
        <taxon>Poaceae</taxon>
        <taxon>PACMAD clade</taxon>
        <taxon>Arundinoideae</taxon>
        <taxon>Arundineae</taxon>
        <taxon>Arundo</taxon>
    </lineage>
</organism>
<proteinExistence type="predicted"/>
<name>A0A0A8ZVK9_ARUDO</name>
<accession>A0A0A8ZVK9</accession>
<reference evidence="1" key="2">
    <citation type="journal article" date="2015" name="Data Brief">
        <title>Shoot transcriptome of the giant reed, Arundo donax.</title>
        <authorList>
            <person name="Barrero R.A."/>
            <person name="Guerrero F.D."/>
            <person name="Moolhuijzen P."/>
            <person name="Goolsby J.A."/>
            <person name="Tidwell J."/>
            <person name="Bellgard S.E."/>
            <person name="Bellgard M.I."/>
        </authorList>
    </citation>
    <scope>NUCLEOTIDE SEQUENCE</scope>
    <source>
        <tissue evidence="1">Shoot tissue taken approximately 20 cm above the soil surface</tissue>
    </source>
</reference>
<evidence type="ECO:0000313" key="1">
    <source>
        <dbReference type="EMBL" id="JAD42861.1"/>
    </source>
</evidence>
<sequence length="22" mass="2464">MLSYPYIMSRRGACGYIRAAAL</sequence>
<dbReference type="EMBL" id="GBRH01255034">
    <property type="protein sequence ID" value="JAD42861.1"/>
    <property type="molecule type" value="Transcribed_RNA"/>
</dbReference>
<reference evidence="1" key="1">
    <citation type="submission" date="2014-09" db="EMBL/GenBank/DDBJ databases">
        <authorList>
            <person name="Magalhaes I.L.F."/>
            <person name="Oliveira U."/>
            <person name="Santos F.R."/>
            <person name="Vidigal T.H.D.A."/>
            <person name="Brescovit A.D."/>
            <person name="Santos A.J."/>
        </authorList>
    </citation>
    <scope>NUCLEOTIDE SEQUENCE</scope>
    <source>
        <tissue evidence="1">Shoot tissue taken approximately 20 cm above the soil surface</tissue>
    </source>
</reference>
<dbReference type="AlphaFoldDB" id="A0A0A8ZVK9"/>
<protein>
    <submittedName>
        <fullName evidence="1">Uncharacterized protein</fullName>
    </submittedName>
</protein>